<comment type="caution">
    <text evidence="4">The sequence shown here is derived from an EMBL/GenBank/DDBJ whole genome shotgun (WGS) entry which is preliminary data.</text>
</comment>
<evidence type="ECO:0000259" key="3">
    <source>
        <dbReference type="PROSITE" id="PS50043"/>
    </source>
</evidence>
<feature type="region of interest" description="Disordered" evidence="2">
    <location>
        <begin position="1"/>
        <end position="30"/>
    </location>
</feature>
<dbReference type="EMBL" id="BAAAPF010000405">
    <property type="protein sequence ID" value="GAA1507161.1"/>
    <property type="molecule type" value="Genomic_DNA"/>
</dbReference>
<evidence type="ECO:0000313" key="5">
    <source>
        <dbReference type="Proteomes" id="UP001500443"/>
    </source>
</evidence>
<dbReference type="Proteomes" id="UP001500443">
    <property type="component" value="Unassembled WGS sequence"/>
</dbReference>
<sequence length="120" mass="12772">MGQGKSSAPDAGTGGRLRAPGEPDGIPLLTDRERQTLFLVGTGAGNRLIARRLGISERTVRAHLSNAVRKIGVRSRSEAAVFAFAYLDLVDIPEAHPAEAPRSEVSRSEVPRSSANSGRR</sequence>
<reference evidence="4 5" key="1">
    <citation type="journal article" date="2019" name="Int. J. Syst. Evol. Microbiol.">
        <title>The Global Catalogue of Microorganisms (GCM) 10K type strain sequencing project: providing services to taxonomists for standard genome sequencing and annotation.</title>
        <authorList>
            <consortium name="The Broad Institute Genomics Platform"/>
            <consortium name="The Broad Institute Genome Sequencing Center for Infectious Disease"/>
            <person name="Wu L."/>
            <person name="Ma J."/>
        </authorList>
    </citation>
    <scope>NUCLEOTIDE SEQUENCE [LARGE SCALE GENOMIC DNA]</scope>
    <source>
        <strain evidence="4 5">JCM 15481</strain>
    </source>
</reference>
<evidence type="ECO:0000313" key="4">
    <source>
        <dbReference type="EMBL" id="GAA1507161.1"/>
    </source>
</evidence>
<evidence type="ECO:0000256" key="2">
    <source>
        <dbReference type="SAM" id="MobiDB-lite"/>
    </source>
</evidence>
<evidence type="ECO:0000256" key="1">
    <source>
        <dbReference type="ARBA" id="ARBA00023125"/>
    </source>
</evidence>
<name>A0ABN1ZXY0_9ACTN</name>
<dbReference type="Pfam" id="PF00196">
    <property type="entry name" value="GerE"/>
    <property type="match status" value="1"/>
</dbReference>
<dbReference type="SMART" id="SM00421">
    <property type="entry name" value="HTH_LUXR"/>
    <property type="match status" value="1"/>
</dbReference>
<dbReference type="InterPro" id="IPR016032">
    <property type="entry name" value="Sig_transdc_resp-reg_C-effctor"/>
</dbReference>
<dbReference type="PANTHER" id="PTHR43214">
    <property type="entry name" value="TWO-COMPONENT RESPONSE REGULATOR"/>
    <property type="match status" value="1"/>
</dbReference>
<accession>A0ABN1ZXY0</accession>
<proteinExistence type="predicted"/>
<dbReference type="InterPro" id="IPR036388">
    <property type="entry name" value="WH-like_DNA-bd_sf"/>
</dbReference>
<gene>
    <name evidence="4" type="ORF">GCM10009802_62960</name>
</gene>
<dbReference type="InterPro" id="IPR000792">
    <property type="entry name" value="Tscrpt_reg_LuxR_C"/>
</dbReference>
<protein>
    <recommendedName>
        <fullName evidence="3">HTH luxR-type domain-containing protein</fullName>
    </recommendedName>
</protein>
<dbReference type="Gene3D" id="1.10.10.10">
    <property type="entry name" value="Winged helix-like DNA-binding domain superfamily/Winged helix DNA-binding domain"/>
    <property type="match status" value="1"/>
</dbReference>
<dbReference type="RefSeq" id="WP_344294944.1">
    <property type="nucleotide sequence ID" value="NZ_BAAAPF010000405.1"/>
</dbReference>
<feature type="domain" description="HTH luxR-type" evidence="3">
    <location>
        <begin position="22"/>
        <end position="87"/>
    </location>
</feature>
<dbReference type="InterPro" id="IPR039420">
    <property type="entry name" value="WalR-like"/>
</dbReference>
<keyword evidence="5" id="KW-1185">Reference proteome</keyword>
<dbReference type="PROSITE" id="PS50043">
    <property type="entry name" value="HTH_LUXR_2"/>
    <property type="match status" value="1"/>
</dbReference>
<dbReference type="SUPFAM" id="SSF46894">
    <property type="entry name" value="C-terminal effector domain of the bipartite response regulators"/>
    <property type="match status" value="1"/>
</dbReference>
<dbReference type="PROSITE" id="PS00622">
    <property type="entry name" value="HTH_LUXR_1"/>
    <property type="match status" value="1"/>
</dbReference>
<dbReference type="PRINTS" id="PR00038">
    <property type="entry name" value="HTHLUXR"/>
</dbReference>
<feature type="region of interest" description="Disordered" evidence="2">
    <location>
        <begin position="97"/>
        <end position="120"/>
    </location>
</feature>
<keyword evidence="1" id="KW-0238">DNA-binding</keyword>
<feature type="compositionally biased region" description="Basic and acidic residues" evidence="2">
    <location>
        <begin position="97"/>
        <end position="110"/>
    </location>
</feature>
<dbReference type="CDD" id="cd06170">
    <property type="entry name" value="LuxR_C_like"/>
    <property type="match status" value="1"/>
</dbReference>
<organism evidence="4 5">
    <name type="scientific">Streptomyces synnematoformans</name>
    <dbReference type="NCBI Taxonomy" id="415721"/>
    <lineage>
        <taxon>Bacteria</taxon>
        <taxon>Bacillati</taxon>
        <taxon>Actinomycetota</taxon>
        <taxon>Actinomycetes</taxon>
        <taxon>Kitasatosporales</taxon>
        <taxon>Streptomycetaceae</taxon>
        <taxon>Streptomyces</taxon>
    </lineage>
</organism>